<protein>
    <recommendedName>
        <fullName evidence="4">Chitin-binding type-1 domain-containing protein</fullName>
    </recommendedName>
</protein>
<evidence type="ECO:0000256" key="1">
    <source>
        <dbReference type="ARBA" id="ARBA00022669"/>
    </source>
</evidence>
<dbReference type="PROSITE" id="PS50941">
    <property type="entry name" value="CHIT_BIND_I_2"/>
    <property type="match status" value="1"/>
</dbReference>
<evidence type="ECO:0000256" key="3">
    <source>
        <dbReference type="SAM" id="MobiDB-lite"/>
    </source>
</evidence>
<dbReference type="OrthoDB" id="1193027at2759"/>
<accession>A0A1J7ICQ2</accession>
<dbReference type="EMBL" id="KV875102">
    <property type="protein sequence ID" value="OIW25495.1"/>
    <property type="molecule type" value="Genomic_DNA"/>
</dbReference>
<keyword evidence="6" id="KW-1185">Reference proteome</keyword>
<feature type="non-terminal residue" evidence="5">
    <location>
        <position position="1"/>
    </location>
</feature>
<dbReference type="InterPro" id="IPR036861">
    <property type="entry name" value="Endochitinase-like_sf"/>
</dbReference>
<keyword evidence="1 2" id="KW-0147">Chitin-binding</keyword>
<comment type="caution">
    <text evidence="2">Lacks conserved residue(s) required for the propagation of feature annotation.</text>
</comment>
<evidence type="ECO:0000256" key="2">
    <source>
        <dbReference type="PROSITE-ProRule" id="PRU00261"/>
    </source>
</evidence>
<feature type="non-terminal residue" evidence="5">
    <location>
        <position position="416"/>
    </location>
</feature>
<feature type="region of interest" description="Disordered" evidence="3">
    <location>
        <begin position="231"/>
        <end position="252"/>
    </location>
</feature>
<dbReference type="InterPro" id="IPR001002">
    <property type="entry name" value="Chitin-bd_1"/>
</dbReference>
<feature type="disulfide bond" evidence="2">
    <location>
        <begin position="198"/>
        <end position="212"/>
    </location>
</feature>
<feature type="domain" description="Chitin-binding type-1" evidence="4">
    <location>
        <begin position="179"/>
        <end position="224"/>
    </location>
</feature>
<proteinExistence type="predicted"/>
<dbReference type="STRING" id="1408157.A0A1J7ICQ2"/>
<keyword evidence="2" id="KW-1015">Disulfide bond</keyword>
<evidence type="ECO:0000259" key="4">
    <source>
        <dbReference type="PROSITE" id="PS50941"/>
    </source>
</evidence>
<evidence type="ECO:0000313" key="6">
    <source>
        <dbReference type="Proteomes" id="UP000182658"/>
    </source>
</evidence>
<dbReference type="Proteomes" id="UP000182658">
    <property type="component" value="Unassembled WGS sequence"/>
</dbReference>
<dbReference type="GO" id="GO:0008061">
    <property type="term" value="F:chitin binding"/>
    <property type="evidence" value="ECO:0007669"/>
    <property type="project" value="UniProtKB-UniRule"/>
</dbReference>
<gene>
    <name evidence="5" type="ORF">CONLIGDRAFT_547624</name>
</gene>
<sequence length="416" mass="43565">VLLYWPVGVAGNDCVVTTWGTPPRRRDVATSTSSSEYVLPSATMPAMSSNTTRDQIKPGDINCRFYDRTYDDVNYYTCTELSDAWGLPVETFFVLNPYILHDCSNIEENAMYCVDGFVEPLRSTDGFCGPHHGNATCLGTDFGQCCNSETFTCGNSTNACADGTCYEGDCAGDSVYSTDGTCGPAHGDRLCAGKWGDCCNFQGRCGTGSDYCGTTVCHSGNCLWPWLVNSTSSTSSTSGRTTTTSPIPSPTSHCSGGSGDGGFSGLCSYSCSFGFCPSPCVCVPGTPGTPPALSGSRGYAVLDLDPAYGPLCDFTCSHGYCPSGVCTTVPYTSTQQPGTVCVRGEGTGGYAGLCSFCCRYGYCPPGPCTCDLYGQAFQEPTVLNTPGKPAPGVDGSYTGLCSYACNHGYCPSDVCV</sequence>
<name>A0A1J7ICQ2_9PEZI</name>
<dbReference type="Gene3D" id="3.30.60.10">
    <property type="entry name" value="Endochitinase-like"/>
    <property type="match status" value="1"/>
</dbReference>
<reference evidence="5 6" key="1">
    <citation type="submission" date="2016-10" db="EMBL/GenBank/DDBJ databases">
        <title>Draft genome sequence of Coniochaeta ligniaria NRRL30616, a lignocellulolytic fungus for bioabatement of inhibitors in plant biomass hydrolysates.</title>
        <authorList>
            <consortium name="DOE Joint Genome Institute"/>
            <person name="Jimenez D.J."/>
            <person name="Hector R.E."/>
            <person name="Riley R."/>
            <person name="Sun H."/>
            <person name="Grigoriev I.V."/>
            <person name="Van Elsas J.D."/>
            <person name="Nichols N.N."/>
        </authorList>
    </citation>
    <scope>NUCLEOTIDE SEQUENCE [LARGE SCALE GENOMIC DNA]</scope>
    <source>
        <strain evidence="5 6">NRRL 30616</strain>
    </source>
</reference>
<organism evidence="5 6">
    <name type="scientific">Coniochaeta ligniaria NRRL 30616</name>
    <dbReference type="NCBI Taxonomy" id="1408157"/>
    <lineage>
        <taxon>Eukaryota</taxon>
        <taxon>Fungi</taxon>
        <taxon>Dikarya</taxon>
        <taxon>Ascomycota</taxon>
        <taxon>Pezizomycotina</taxon>
        <taxon>Sordariomycetes</taxon>
        <taxon>Sordariomycetidae</taxon>
        <taxon>Coniochaetales</taxon>
        <taxon>Coniochaetaceae</taxon>
        <taxon>Coniochaeta</taxon>
    </lineage>
</organism>
<dbReference type="AlphaFoldDB" id="A0A1J7ICQ2"/>
<dbReference type="InParanoid" id="A0A1J7ICQ2"/>
<evidence type="ECO:0000313" key="5">
    <source>
        <dbReference type="EMBL" id="OIW25495.1"/>
    </source>
</evidence>